<feature type="compositionally biased region" description="Basic residues" evidence="1">
    <location>
        <begin position="478"/>
        <end position="491"/>
    </location>
</feature>
<evidence type="ECO:0000256" key="1">
    <source>
        <dbReference type="SAM" id="MobiDB-lite"/>
    </source>
</evidence>
<dbReference type="EnsemblMetazoa" id="XM_016985619">
    <property type="protein sequence ID" value="XP_016841108"/>
    <property type="gene ID" value="LOC100678667"/>
</dbReference>
<feature type="compositionally biased region" description="Polar residues" evidence="1">
    <location>
        <begin position="155"/>
        <end position="180"/>
    </location>
</feature>
<feature type="compositionally biased region" description="Polar residues" evidence="1">
    <location>
        <begin position="655"/>
        <end position="665"/>
    </location>
</feature>
<feature type="region of interest" description="Disordered" evidence="1">
    <location>
        <begin position="1023"/>
        <end position="1045"/>
    </location>
</feature>
<feature type="compositionally biased region" description="Basic and acidic residues" evidence="1">
    <location>
        <begin position="597"/>
        <end position="610"/>
    </location>
</feature>
<proteinExistence type="predicted"/>
<feature type="region of interest" description="Disordered" evidence="1">
    <location>
        <begin position="1063"/>
        <end position="1086"/>
    </location>
</feature>
<feature type="compositionally biased region" description="Basic and acidic residues" evidence="1">
    <location>
        <begin position="47"/>
        <end position="56"/>
    </location>
</feature>
<feature type="compositionally biased region" description="Acidic residues" evidence="1">
    <location>
        <begin position="636"/>
        <end position="650"/>
    </location>
</feature>
<evidence type="ECO:0000313" key="2">
    <source>
        <dbReference type="EnsemblMetazoa" id="XP_016841108"/>
    </source>
</evidence>
<feature type="region of interest" description="Disordered" evidence="1">
    <location>
        <begin position="770"/>
        <end position="789"/>
    </location>
</feature>
<sequence>MQWRRQIKVNRVIGSSKFALLLTRYQDAPPGEEDEEEGSRNGYLIKSGHESGRSERNGYGPPWLKSRHGSAGSSGSGNSNGQASHAGSTTSGYASGGSRSRRTCSDGHDSPTQQQQQQQHNQQRIVFNEDEYTRITTPRQDMLFKKGYLGQKKQWTPSNASMSATPSTTESQSASHSTADGSEAAEDQQLLDSGGVPAEYAPQLMEAVPPGPAQLSYGTYYDHTSGYFYEYPMMLVGPALPDEMGQPNMLAAMPCAPVPLRPIEWVNPAFVPKLASQQYCYMDYQGVPPTDCAGLVDAQGLPICSPDSLIPTTNGLSNEASLTGGSASVSASASASGSIADEPLANNKATLPATQVQENQPDQDLSLEQEELMQEVEGDEDEEKPTETEEPLEEAPMDGLEYPEAAAAPYVETLPPQPVHLAHMMPPPMGHQPAYLYPGQYMFGPPVVNVNGVTIQSGPMLRCNDMLASTAAVACAKRRKKKRKRKQKRPHALGNTEDEDEEDYSSEGENGLPSPRVSLSAAPTTTGSLSNRPLNPECQEFHLRSDLANSTPESFSDSCGTSSIAVTMTTTTSESNGEAAPEEDCNSPAVTLNNHQHHADNEEATTRLTDEPAETAADVHSKDLENGMDHKLPNGCDEEEKTEKQEEEEEAMKSSRMSNGGITTQPRRKYSAKALKFVREPTPGPDLDDETNNHEEAQRDVAVDELTLVLSRTTIIEAQASQNDADLDISRSRADEESPTPIASESCCDEMKNHETTTKTTTTTLTGTITAADEDSGFESQSKHGYSDRPITDAVNEWLKRANSPDLFITSSATSDEDEEDDEDASISNEPSKNLQGNPMPALSANGAGAEKREASRGRVAETGESSTGSSNDEAVRSGGPSLKGSRNVRGARRKGAKSHRRNQESQFLKLDTQQNKLDKAQEQAQVSVETSKAPPGKALEGICDSAEKDRDVGMRVAENSRINVRRLQELANSTVIRKAPEEACKEICVGDVQAVKTFEKGEIVVSMDGELLLVASELREKDAARRNSDSTLEDEHRNSLGSIEEPDVLECWEAETVEPVMSPKKTLDADENDEDDLLVTKDNGPDGMEHVQRYYRLQADSSVSSVEDETRDNLVINDNFDASRSKTVPNTPDPMTDSISSIEDIPVIVPVEDELKSITDYHSKLPIDEAFEVYESCYTGKPLNFTSIDPKFDKSPFMSRDGEGPIPCKAVCCNIQ</sequence>
<feature type="compositionally biased region" description="Basic and acidic residues" evidence="1">
    <location>
        <begin position="617"/>
        <end position="632"/>
    </location>
</feature>
<evidence type="ECO:0000313" key="3">
    <source>
        <dbReference type="Proteomes" id="UP000002358"/>
    </source>
</evidence>
<feature type="compositionally biased region" description="Polar residues" evidence="1">
    <location>
        <begin position="521"/>
        <end position="533"/>
    </location>
</feature>
<feature type="compositionally biased region" description="Basic and acidic residues" evidence="1">
    <location>
        <begin position="1023"/>
        <end position="1039"/>
    </location>
</feature>
<dbReference type="RefSeq" id="XP_016841108.1">
    <property type="nucleotide sequence ID" value="XM_016985619.3"/>
</dbReference>
<reference evidence="2" key="1">
    <citation type="submission" date="2021-01" db="UniProtKB">
        <authorList>
            <consortium name="EnsemblMetazoa"/>
        </authorList>
    </citation>
    <scope>IDENTIFICATION</scope>
</reference>
<feature type="compositionally biased region" description="Polar residues" evidence="1">
    <location>
        <begin position="864"/>
        <end position="873"/>
    </location>
</feature>
<dbReference type="OrthoDB" id="8197936at2759"/>
<feature type="region of interest" description="Disordered" evidence="1">
    <location>
        <begin position="373"/>
        <end position="396"/>
    </location>
</feature>
<organism evidence="2 3">
    <name type="scientific">Nasonia vitripennis</name>
    <name type="common">Parasitic wasp</name>
    <dbReference type="NCBI Taxonomy" id="7425"/>
    <lineage>
        <taxon>Eukaryota</taxon>
        <taxon>Metazoa</taxon>
        <taxon>Ecdysozoa</taxon>
        <taxon>Arthropoda</taxon>
        <taxon>Hexapoda</taxon>
        <taxon>Insecta</taxon>
        <taxon>Pterygota</taxon>
        <taxon>Neoptera</taxon>
        <taxon>Endopterygota</taxon>
        <taxon>Hymenoptera</taxon>
        <taxon>Apocrita</taxon>
        <taxon>Proctotrupomorpha</taxon>
        <taxon>Chalcidoidea</taxon>
        <taxon>Pteromalidae</taxon>
        <taxon>Pteromalinae</taxon>
        <taxon>Nasonia</taxon>
    </lineage>
</organism>
<feature type="compositionally biased region" description="Basic and acidic residues" evidence="1">
    <location>
        <begin position="850"/>
        <end position="862"/>
    </location>
</feature>
<dbReference type="GeneID" id="100678667"/>
<dbReference type="Proteomes" id="UP000002358">
    <property type="component" value="Chromosome 5"/>
</dbReference>
<feature type="compositionally biased region" description="Acidic residues" evidence="1">
    <location>
        <begin position="815"/>
        <end position="825"/>
    </location>
</feature>
<feature type="region of interest" description="Disordered" evidence="1">
    <location>
        <begin position="28"/>
        <end position="133"/>
    </location>
</feature>
<dbReference type="InParanoid" id="A0A7M7IYE0"/>
<name>A0A7M7IYE0_NASVI</name>
<feature type="compositionally biased region" description="Basic residues" evidence="1">
    <location>
        <begin position="890"/>
        <end position="901"/>
    </location>
</feature>
<protein>
    <submittedName>
        <fullName evidence="2">Uncharacterized protein</fullName>
    </submittedName>
</protein>
<feature type="region of interest" description="Disordered" evidence="1">
    <location>
        <begin position="809"/>
        <end position="941"/>
    </location>
</feature>
<feature type="region of interest" description="Disordered" evidence="1">
    <location>
        <begin position="569"/>
        <end position="699"/>
    </location>
</feature>
<keyword evidence="3" id="KW-1185">Reference proteome</keyword>
<feature type="compositionally biased region" description="Low complexity" evidence="1">
    <location>
        <begin position="69"/>
        <end position="98"/>
    </location>
</feature>
<accession>A0A7M7IYE0</accession>
<feature type="compositionally biased region" description="Acidic residues" evidence="1">
    <location>
        <begin position="496"/>
        <end position="506"/>
    </location>
</feature>
<feature type="compositionally biased region" description="Low complexity" evidence="1">
    <location>
        <begin position="113"/>
        <end position="123"/>
    </location>
</feature>
<feature type="region of interest" description="Disordered" evidence="1">
    <location>
        <begin position="478"/>
        <end position="536"/>
    </location>
</feature>
<feature type="region of interest" description="Disordered" evidence="1">
    <location>
        <begin position="155"/>
        <end position="189"/>
    </location>
</feature>
<dbReference type="AlphaFoldDB" id="A0A7M7IYE0"/>